<dbReference type="InterPro" id="IPR001611">
    <property type="entry name" value="Leu-rich_rpt"/>
</dbReference>
<dbReference type="Gene3D" id="3.80.10.10">
    <property type="entry name" value="Ribonuclease Inhibitor"/>
    <property type="match status" value="2"/>
</dbReference>
<dbReference type="CDD" id="cd11381">
    <property type="entry name" value="NSA2"/>
    <property type="match status" value="1"/>
</dbReference>
<dbReference type="GO" id="GO:0042273">
    <property type="term" value="P:ribosomal large subunit biogenesis"/>
    <property type="evidence" value="ECO:0007669"/>
    <property type="project" value="UniProtKB-ARBA"/>
</dbReference>
<feature type="coiled-coil region" evidence="7">
    <location>
        <begin position="209"/>
        <end position="247"/>
    </location>
</feature>
<dbReference type="SUPFAM" id="SSF52075">
    <property type="entry name" value="Outer arm dynein light chain 1"/>
    <property type="match status" value="1"/>
</dbReference>
<dbReference type="STRING" id="246404.A0A507F080"/>
<comment type="similarity">
    <text evidence="2 6">Belongs to the eukaryotic ribosomal protein eS8 family. Ribosome biogenesis protein NSA2 subfamily.</text>
</comment>
<evidence type="ECO:0000256" key="7">
    <source>
        <dbReference type="SAM" id="Coils"/>
    </source>
</evidence>
<keyword evidence="6" id="KW-0687">Ribonucleoprotein</keyword>
<organism evidence="9 10">
    <name type="scientific">Chytriomyces confervae</name>
    <dbReference type="NCBI Taxonomy" id="246404"/>
    <lineage>
        <taxon>Eukaryota</taxon>
        <taxon>Fungi</taxon>
        <taxon>Fungi incertae sedis</taxon>
        <taxon>Chytridiomycota</taxon>
        <taxon>Chytridiomycota incertae sedis</taxon>
        <taxon>Chytridiomycetes</taxon>
        <taxon>Chytridiales</taxon>
        <taxon>Chytriomycetaceae</taxon>
        <taxon>Chytriomyces</taxon>
    </lineage>
</organism>
<feature type="region of interest" description="Disordered" evidence="8">
    <location>
        <begin position="498"/>
        <end position="536"/>
    </location>
</feature>
<evidence type="ECO:0000256" key="5">
    <source>
        <dbReference type="ARBA" id="ARBA00023242"/>
    </source>
</evidence>
<comment type="function">
    <text evidence="6">Involved in the biogenesis of the 60S ribosomal subunit. May play a part in the quality control of pre-60S particles.</text>
</comment>
<gene>
    <name evidence="9" type="ORF">CcCBS67573_g06782</name>
</gene>
<dbReference type="InterPro" id="IPR039411">
    <property type="entry name" value="NSA2_fam"/>
</dbReference>
<dbReference type="FunFam" id="2.40.10.310:FF:000001">
    <property type="entry name" value="NSA2, ribosome biogenesis homolog"/>
    <property type="match status" value="1"/>
</dbReference>
<protein>
    <recommendedName>
        <fullName evidence="6">Ribosome biogenesis protein NSA2 homolog</fullName>
    </recommendedName>
</protein>
<dbReference type="PANTHER" id="PTHR12642">
    <property type="entry name" value="RIBOSOME BIOGENESIS PROTEIN NSA2 HOMOLOG"/>
    <property type="match status" value="1"/>
</dbReference>
<keyword evidence="5 6" id="KW-0539">Nucleus</keyword>
<dbReference type="GO" id="GO:0006364">
    <property type="term" value="P:rRNA processing"/>
    <property type="evidence" value="ECO:0007669"/>
    <property type="project" value="UniProtKB-KW"/>
</dbReference>
<comment type="caution">
    <text evidence="9">The sequence shown here is derived from an EMBL/GenBank/DDBJ whole genome shotgun (WGS) entry which is preliminary data.</text>
</comment>
<dbReference type="GO" id="GO:0030684">
    <property type="term" value="C:preribosome"/>
    <property type="evidence" value="ECO:0007669"/>
    <property type="project" value="UniProtKB-ARBA"/>
</dbReference>
<proteinExistence type="inferred from homology"/>
<dbReference type="GO" id="GO:0005730">
    <property type="term" value="C:nucleolus"/>
    <property type="evidence" value="ECO:0007669"/>
    <property type="project" value="UniProtKB-SubCell"/>
</dbReference>
<evidence type="ECO:0000256" key="2">
    <source>
        <dbReference type="ARBA" id="ARBA00005424"/>
    </source>
</evidence>
<name>A0A507F080_9FUNG</name>
<dbReference type="OrthoDB" id="1847590at2759"/>
<dbReference type="PROSITE" id="PS51450">
    <property type="entry name" value="LRR"/>
    <property type="match status" value="4"/>
</dbReference>
<dbReference type="Proteomes" id="UP000320333">
    <property type="component" value="Unassembled WGS sequence"/>
</dbReference>
<dbReference type="Pfam" id="PF14580">
    <property type="entry name" value="LRR_9"/>
    <property type="match status" value="1"/>
</dbReference>
<keyword evidence="10" id="KW-1185">Reference proteome</keyword>
<evidence type="ECO:0000256" key="3">
    <source>
        <dbReference type="ARBA" id="ARBA00022517"/>
    </source>
</evidence>
<dbReference type="Pfam" id="PF01201">
    <property type="entry name" value="Ribosomal_S8e"/>
    <property type="match status" value="1"/>
</dbReference>
<dbReference type="AlphaFoldDB" id="A0A507F080"/>
<sequence length="753" mass="85910">MTPKYLKQLCLEQNAYSTASLNDKIYLHFKGFADIENLEGYTGLRSLWLEGNGLSAIKNLDTLIELRCLFLHQNCIETIENLDALVNLDTLNVGNNLIKRIQGLSNLHKLRTLQIDHNYLKTAEDLVHLRECPFLSILDLSFNHIEDVGVVEVFEQMPELSVLNLMSNPVISKIQNYRRSMVSRIKKLTYLDDRPVFDKERLATEAWAIGGLEAEREERQRQKDEERREHDRNFEALKQLQEEARARRLQTYGPDKEPEFEPKLAKFRDEMLSKIEDAPQAQLEGDIMLNMEPRQISRIEAVTMAEDDLLEDMPAQPTPRIEEIEDDYEVPLLEEVKECTAAGIEAKKSRIEEITEAETDLLEDSADISIDIDENETKNLASNCSVPAIVISDFDAETRPSAGLFKTAKTLEGEEELDDVVPGVRTLIQEQSRRVAIVEVVDEEPVATGVRTAVVSADSAATLLDAAEIEEQLLEEVQEDKPAHRKLSSLQKMPQNEYIDESIKKHGRRFDHDDRKRKREAREAHKSSEMAQKLRGFKAKLHNKKRHNEKIQMKKTIKMHDERNNKQKTGEEPVSEGAVPTYLLDRENQSRAKVLSNMIKQKRKEKAGKWDVPIPKVKGMDEAEVFRVVKSGKRKSKEWKRMITKATFVGEGFTRKPPKYERFIRPMALRYKKAHVTHPELGATFCLPILGVKKNPSSPMYTQLGVITKGTVVEVNVSELGLVTQSGKVVWGKYAQVTNNPENDGCINAVLLV</sequence>
<keyword evidence="4 6" id="KW-0698">rRNA processing</keyword>
<comment type="subcellular location">
    <subcellularLocation>
        <location evidence="1 6">Nucleus</location>
        <location evidence="1 6">Nucleolus</location>
    </subcellularLocation>
</comment>
<keyword evidence="7" id="KW-0175">Coiled coil</keyword>
<evidence type="ECO:0000256" key="1">
    <source>
        <dbReference type="ARBA" id="ARBA00004604"/>
    </source>
</evidence>
<dbReference type="InterPro" id="IPR022309">
    <property type="entry name" value="Ribosomal_Se8/biogenesis_NSA2"/>
</dbReference>
<evidence type="ECO:0000256" key="8">
    <source>
        <dbReference type="SAM" id="MobiDB-lite"/>
    </source>
</evidence>
<dbReference type="EMBL" id="QEAP01000308">
    <property type="protein sequence ID" value="TPX69699.1"/>
    <property type="molecule type" value="Genomic_DNA"/>
</dbReference>
<dbReference type="SMART" id="SM00365">
    <property type="entry name" value="LRR_SD22"/>
    <property type="match status" value="4"/>
</dbReference>
<comment type="subunit">
    <text evidence="6">Component of the pre-66S ribosomal particle.</text>
</comment>
<evidence type="ECO:0000256" key="4">
    <source>
        <dbReference type="ARBA" id="ARBA00022552"/>
    </source>
</evidence>
<feature type="compositionally biased region" description="Basic and acidic residues" evidence="8">
    <location>
        <begin position="510"/>
        <end position="528"/>
    </location>
</feature>
<accession>A0A507F080</accession>
<evidence type="ECO:0000313" key="10">
    <source>
        <dbReference type="Proteomes" id="UP000320333"/>
    </source>
</evidence>
<evidence type="ECO:0000256" key="6">
    <source>
        <dbReference type="RuleBase" id="RU367114"/>
    </source>
</evidence>
<dbReference type="Gene3D" id="2.40.10.310">
    <property type="match status" value="1"/>
</dbReference>
<evidence type="ECO:0000313" key="9">
    <source>
        <dbReference type="EMBL" id="TPX69699.1"/>
    </source>
</evidence>
<dbReference type="InterPro" id="IPR032675">
    <property type="entry name" value="LRR_dom_sf"/>
</dbReference>
<keyword evidence="3 6" id="KW-0690">Ribosome biogenesis</keyword>
<reference evidence="9 10" key="1">
    <citation type="journal article" date="2019" name="Sci. Rep.">
        <title>Comparative genomics of chytrid fungi reveal insights into the obligate biotrophic and pathogenic lifestyle of Synchytrium endobioticum.</title>
        <authorList>
            <person name="van de Vossenberg B.T.L.H."/>
            <person name="Warris S."/>
            <person name="Nguyen H.D.T."/>
            <person name="van Gent-Pelzer M.P.E."/>
            <person name="Joly D.L."/>
            <person name="van de Geest H.C."/>
            <person name="Bonants P.J.M."/>
            <person name="Smith D.S."/>
            <person name="Levesque C.A."/>
            <person name="van der Lee T.A.J."/>
        </authorList>
    </citation>
    <scope>NUCLEOTIDE SEQUENCE [LARGE SCALE GENOMIC DNA]</scope>
    <source>
        <strain evidence="9 10">CBS 675.73</strain>
    </source>
</reference>